<comment type="subunit">
    <text evidence="6">Homotetramer.</text>
</comment>
<evidence type="ECO:0000313" key="8">
    <source>
        <dbReference type="EMBL" id="TKH06092.1"/>
    </source>
</evidence>
<dbReference type="AlphaFoldDB" id="A0A9X8ZCZ1"/>
<comment type="function">
    <text evidence="6">Catalyzes the dehydration of methylthioribulose-1-phosphate (MTRu-1-P) into 2,3-diketo-5-methylthiopentyl-1-phosphate (DK-MTP-1-P).</text>
</comment>
<keyword evidence="1 6" id="KW-0028">Amino-acid biosynthesis</keyword>
<evidence type="ECO:0000256" key="3">
    <source>
        <dbReference type="ARBA" id="ARBA00022833"/>
    </source>
</evidence>
<dbReference type="GO" id="GO:0008270">
    <property type="term" value="F:zinc ion binding"/>
    <property type="evidence" value="ECO:0007669"/>
    <property type="project" value="UniProtKB-UniRule"/>
</dbReference>
<comment type="similarity">
    <text evidence="6">Belongs to the aldolase class II family. MtnB subfamily.</text>
</comment>
<dbReference type="GO" id="GO:0046570">
    <property type="term" value="F:methylthioribulose 1-phosphate dehydratase activity"/>
    <property type="evidence" value="ECO:0007669"/>
    <property type="project" value="UniProtKB-UniRule"/>
</dbReference>
<dbReference type="NCBIfam" id="NF005244">
    <property type="entry name" value="PRK06754.1"/>
    <property type="match status" value="1"/>
</dbReference>
<keyword evidence="5 6" id="KW-0456">Lyase</keyword>
<dbReference type="RefSeq" id="WP_137024597.1">
    <property type="nucleotide sequence ID" value="NZ_SZNT01000559.1"/>
</dbReference>
<evidence type="ECO:0000256" key="5">
    <source>
        <dbReference type="ARBA" id="ARBA00023239"/>
    </source>
</evidence>
<gene>
    <name evidence="6" type="primary">mtnB</name>
    <name evidence="8" type="ORF">FC678_23775</name>
</gene>
<dbReference type="InterPro" id="IPR017714">
    <property type="entry name" value="MethylthioRu-1-P_deHdtase_MtnB"/>
</dbReference>
<dbReference type="InterPro" id="IPR036409">
    <property type="entry name" value="Aldolase_II/adducin_N_sf"/>
</dbReference>
<dbReference type="Gene3D" id="3.40.225.10">
    <property type="entry name" value="Class II aldolase/adducin N-terminal domain"/>
    <property type="match status" value="1"/>
</dbReference>
<dbReference type="PANTHER" id="PTHR10640:SF7">
    <property type="entry name" value="METHYLTHIORIBULOSE-1-PHOSPHATE DEHYDRATASE"/>
    <property type="match status" value="1"/>
</dbReference>
<keyword evidence="2 6" id="KW-0479">Metal-binding</keyword>
<feature type="domain" description="Class II aldolase/adducin N-terminal" evidence="7">
    <location>
        <begin position="19"/>
        <end position="213"/>
    </location>
</feature>
<comment type="catalytic activity">
    <reaction evidence="6">
        <text>5-(methylsulfanyl)-D-ribulose 1-phosphate = 5-methylsulfanyl-2,3-dioxopentyl phosphate + H2O</text>
        <dbReference type="Rhea" id="RHEA:15549"/>
        <dbReference type="ChEBI" id="CHEBI:15377"/>
        <dbReference type="ChEBI" id="CHEBI:58548"/>
        <dbReference type="ChEBI" id="CHEBI:58828"/>
        <dbReference type="EC" id="4.2.1.109"/>
    </reaction>
</comment>
<dbReference type="PANTHER" id="PTHR10640">
    <property type="entry name" value="METHYLTHIORIBULOSE-1-PHOSPHATE DEHYDRATASE"/>
    <property type="match status" value="1"/>
</dbReference>
<organism evidence="8 9">
    <name type="scientific">Peribacillus simplex</name>
    <dbReference type="NCBI Taxonomy" id="1478"/>
    <lineage>
        <taxon>Bacteria</taxon>
        <taxon>Bacillati</taxon>
        <taxon>Bacillota</taxon>
        <taxon>Bacilli</taxon>
        <taxon>Bacillales</taxon>
        <taxon>Bacillaceae</taxon>
        <taxon>Peribacillus</taxon>
    </lineage>
</organism>
<sequence length="225" mass="25452">MTKNDFEKVTLEAIEKAFKTLQTTKLNLSERGWFPATSGNLSIRVKNSSLEPDPPIIAITSSGKDKSIDTPEDFILIDSHGNLVFPTNLKPSAETLIHTAIYQSIPNCEAVFHVHTIYNNLISDLYGDQGKVTFTKHEIIKAFDIWKEDASITVPIVENYASIPKLAEEIGKVIQPGVPGVLIRNHGIYVWGDSDFTAKRHLEAFEFLFEYQIKMFFLKKFNQTF</sequence>
<keyword evidence="4 6" id="KW-0486">Methionine biosynthesis</keyword>
<evidence type="ECO:0000313" key="9">
    <source>
        <dbReference type="Proteomes" id="UP000309170"/>
    </source>
</evidence>
<name>A0A9X8ZCZ1_9BACI</name>
<dbReference type="EMBL" id="SZNT01000559">
    <property type="protein sequence ID" value="TKH06092.1"/>
    <property type="molecule type" value="Genomic_DNA"/>
</dbReference>
<dbReference type="Pfam" id="PF00596">
    <property type="entry name" value="Aldolase_II"/>
    <property type="match status" value="1"/>
</dbReference>
<comment type="pathway">
    <text evidence="6">Amino-acid biosynthesis; L-methionine biosynthesis via salvage pathway; L-methionine from S-methyl-5-thio-alpha-D-ribose 1-phosphate: step 2/6.</text>
</comment>
<evidence type="ECO:0000256" key="4">
    <source>
        <dbReference type="ARBA" id="ARBA00023167"/>
    </source>
</evidence>
<dbReference type="HAMAP" id="MF_01677">
    <property type="entry name" value="Salvage_MtnB"/>
    <property type="match status" value="1"/>
</dbReference>
<comment type="caution">
    <text evidence="8">The sequence shown here is derived from an EMBL/GenBank/DDBJ whole genome shotgun (WGS) entry which is preliminary data.</text>
</comment>
<dbReference type="NCBIfam" id="TIGR03328">
    <property type="entry name" value="salvage_mtnB"/>
    <property type="match status" value="1"/>
</dbReference>
<evidence type="ECO:0000256" key="1">
    <source>
        <dbReference type="ARBA" id="ARBA00022605"/>
    </source>
</evidence>
<evidence type="ECO:0000256" key="2">
    <source>
        <dbReference type="ARBA" id="ARBA00022723"/>
    </source>
</evidence>
<keyword evidence="3 6" id="KW-0862">Zinc</keyword>
<dbReference type="GO" id="GO:0019509">
    <property type="term" value="P:L-methionine salvage from methylthioadenosine"/>
    <property type="evidence" value="ECO:0007669"/>
    <property type="project" value="UniProtKB-UniRule"/>
</dbReference>
<proteinExistence type="inferred from homology"/>
<comment type="cofactor">
    <cofactor evidence="6">
        <name>Zn(2+)</name>
        <dbReference type="ChEBI" id="CHEBI:29105"/>
    </cofactor>
    <text evidence="6">Binds 1 zinc ion per subunit.</text>
</comment>
<evidence type="ECO:0000256" key="6">
    <source>
        <dbReference type="HAMAP-Rule" id="MF_01677"/>
    </source>
</evidence>
<accession>A0A9X8ZCZ1</accession>
<protein>
    <recommendedName>
        <fullName evidence="6">Methylthioribulose-1-phosphate dehydratase</fullName>
        <shortName evidence="6">MTRu-1-P dehydratase</shortName>
        <ecNumber evidence="6">4.2.1.109</ecNumber>
    </recommendedName>
</protein>
<dbReference type="SUPFAM" id="SSF53639">
    <property type="entry name" value="AraD/HMP-PK domain-like"/>
    <property type="match status" value="1"/>
</dbReference>
<dbReference type="SMART" id="SM01007">
    <property type="entry name" value="Aldolase_II"/>
    <property type="match status" value="1"/>
</dbReference>
<dbReference type="EC" id="4.2.1.109" evidence="6"/>
<reference evidence="8 9" key="1">
    <citation type="journal article" date="2019" name="Environ. Microbiol.">
        <title>An active ?-lactamase is a part of an orchestrated cell wall stress resistance network of Bacillus subtilis and related rhizosphere species.</title>
        <authorList>
            <person name="Bucher T."/>
            <person name="Keren-Paz A."/>
            <person name="Hausser J."/>
            <person name="Olender T."/>
            <person name="Cytryn E."/>
            <person name="Kolodkin-Gal I."/>
        </authorList>
    </citation>
    <scope>NUCLEOTIDE SEQUENCE [LARGE SCALE GENOMIC DNA]</scope>
    <source>
        <strain evidence="8 9">I4</strain>
    </source>
</reference>
<dbReference type="InterPro" id="IPR001303">
    <property type="entry name" value="Aldolase_II/adducin_N"/>
</dbReference>
<dbReference type="GO" id="GO:0005737">
    <property type="term" value="C:cytoplasm"/>
    <property type="evidence" value="ECO:0007669"/>
    <property type="project" value="UniProtKB-UniRule"/>
</dbReference>
<feature type="binding site" evidence="6">
    <location>
        <position position="113"/>
    </location>
    <ligand>
        <name>Zn(2+)</name>
        <dbReference type="ChEBI" id="CHEBI:29105"/>
    </ligand>
</feature>
<feature type="binding site" evidence="6">
    <location>
        <position position="115"/>
    </location>
    <ligand>
        <name>Zn(2+)</name>
        <dbReference type="ChEBI" id="CHEBI:29105"/>
    </ligand>
</feature>
<dbReference type="Proteomes" id="UP000309170">
    <property type="component" value="Unassembled WGS sequence"/>
</dbReference>
<evidence type="ECO:0000259" key="7">
    <source>
        <dbReference type="SMART" id="SM01007"/>
    </source>
</evidence>